<organism evidence="1 2">
    <name type="scientific">Vigna mungo</name>
    <name type="common">Black gram</name>
    <name type="synonym">Phaseolus mungo</name>
    <dbReference type="NCBI Taxonomy" id="3915"/>
    <lineage>
        <taxon>Eukaryota</taxon>
        <taxon>Viridiplantae</taxon>
        <taxon>Streptophyta</taxon>
        <taxon>Embryophyta</taxon>
        <taxon>Tracheophyta</taxon>
        <taxon>Spermatophyta</taxon>
        <taxon>Magnoliopsida</taxon>
        <taxon>eudicotyledons</taxon>
        <taxon>Gunneridae</taxon>
        <taxon>Pentapetalae</taxon>
        <taxon>rosids</taxon>
        <taxon>fabids</taxon>
        <taxon>Fabales</taxon>
        <taxon>Fabaceae</taxon>
        <taxon>Papilionoideae</taxon>
        <taxon>50 kb inversion clade</taxon>
        <taxon>NPAAA clade</taxon>
        <taxon>indigoferoid/millettioid clade</taxon>
        <taxon>Phaseoleae</taxon>
        <taxon>Vigna</taxon>
    </lineage>
</organism>
<keyword evidence="2" id="KW-1185">Reference proteome</keyword>
<protein>
    <submittedName>
        <fullName evidence="1">Uncharacterized protein</fullName>
    </submittedName>
</protein>
<evidence type="ECO:0000313" key="2">
    <source>
        <dbReference type="Proteomes" id="UP001374535"/>
    </source>
</evidence>
<accession>A0AAQ3MQ38</accession>
<dbReference type="EMBL" id="CP144691">
    <property type="protein sequence ID" value="WVY95015.1"/>
    <property type="molecule type" value="Genomic_DNA"/>
</dbReference>
<dbReference type="AlphaFoldDB" id="A0AAQ3MQ38"/>
<sequence length="148" mass="16723">MSRNLRSGSTMACKTMLQFFSRSSHTLFKASTEGKVIIMCVLSTAPQQLERPLKFSNLDFISSISVSVEGQLRWCSPLSSIASTNLHVTWETVDWFILNESPMVDNDSPELSLLRAIATWSFRDKRLPFKSTKFEALASRSSSTREHI</sequence>
<evidence type="ECO:0000313" key="1">
    <source>
        <dbReference type="EMBL" id="WVY95015.1"/>
    </source>
</evidence>
<name>A0AAQ3MQ38_VIGMU</name>
<dbReference type="Proteomes" id="UP001374535">
    <property type="component" value="Chromosome 10"/>
</dbReference>
<proteinExistence type="predicted"/>
<gene>
    <name evidence="1" type="ORF">V8G54_034103</name>
</gene>
<reference evidence="1 2" key="1">
    <citation type="journal article" date="2023" name="Life. Sci Alliance">
        <title>Evolutionary insights into 3D genome organization and epigenetic landscape of Vigna mungo.</title>
        <authorList>
            <person name="Junaid A."/>
            <person name="Singh B."/>
            <person name="Bhatia S."/>
        </authorList>
    </citation>
    <scope>NUCLEOTIDE SEQUENCE [LARGE SCALE GENOMIC DNA]</scope>
    <source>
        <strain evidence="1">Urdbean</strain>
    </source>
</reference>